<feature type="compositionally biased region" description="Polar residues" evidence="1">
    <location>
        <begin position="173"/>
        <end position="212"/>
    </location>
</feature>
<evidence type="ECO:0000313" key="3">
    <source>
        <dbReference type="Proteomes" id="UP000053424"/>
    </source>
</evidence>
<protein>
    <submittedName>
        <fullName evidence="2">Uncharacterized protein</fullName>
    </submittedName>
</protein>
<feature type="compositionally biased region" description="Basic and acidic residues" evidence="1">
    <location>
        <begin position="234"/>
        <end position="245"/>
    </location>
</feature>
<feature type="region of interest" description="Disordered" evidence="1">
    <location>
        <begin position="166"/>
        <end position="246"/>
    </location>
</feature>
<feature type="compositionally biased region" description="Low complexity" evidence="1">
    <location>
        <begin position="218"/>
        <end position="233"/>
    </location>
</feature>
<keyword evidence="3" id="KW-1185">Reference proteome</keyword>
<name>A0A0C3C4J5_HEBCY</name>
<dbReference type="AlphaFoldDB" id="A0A0C3C4J5"/>
<organism evidence="2 3">
    <name type="scientific">Hebeloma cylindrosporum</name>
    <dbReference type="NCBI Taxonomy" id="76867"/>
    <lineage>
        <taxon>Eukaryota</taxon>
        <taxon>Fungi</taxon>
        <taxon>Dikarya</taxon>
        <taxon>Basidiomycota</taxon>
        <taxon>Agaricomycotina</taxon>
        <taxon>Agaricomycetes</taxon>
        <taxon>Agaricomycetidae</taxon>
        <taxon>Agaricales</taxon>
        <taxon>Agaricineae</taxon>
        <taxon>Hymenogastraceae</taxon>
        <taxon>Hebeloma</taxon>
    </lineage>
</organism>
<evidence type="ECO:0000256" key="1">
    <source>
        <dbReference type="SAM" id="MobiDB-lite"/>
    </source>
</evidence>
<evidence type="ECO:0000313" key="2">
    <source>
        <dbReference type="EMBL" id="KIM38526.1"/>
    </source>
</evidence>
<accession>A0A0C3C4J5</accession>
<dbReference type="OrthoDB" id="3067294at2759"/>
<dbReference type="Proteomes" id="UP000053424">
    <property type="component" value="Unassembled WGS sequence"/>
</dbReference>
<proteinExistence type="predicted"/>
<sequence length="264" mass="27967">MTTQTIDDQDLSHVKYVGNWVRGGSSGEYKGTVASSTRVNDSFTVSFKGNYYLRSFRTSISVYGTIDATSGGVVTSYALGEAQAAEVTSSAGAGDTFGQLFWASPTLVASEDRQLVVKMVKINPNNQSGEGTIWFDYFKVTGAPPPQKNVNIGAIVGGVVGVRTHPDRAIPNTKHNPMVSTDHSPVTPITPNNSKRGPSSFATTPVSPSTVEEATGGSTSNLTPSSPLSPTEPLQHRDSGMRDVHPISVLPDARVELPPVYSPI</sequence>
<reference evidence="2 3" key="1">
    <citation type="submission" date="2014-04" db="EMBL/GenBank/DDBJ databases">
        <authorList>
            <consortium name="DOE Joint Genome Institute"/>
            <person name="Kuo A."/>
            <person name="Gay G."/>
            <person name="Dore J."/>
            <person name="Kohler A."/>
            <person name="Nagy L.G."/>
            <person name="Floudas D."/>
            <person name="Copeland A."/>
            <person name="Barry K.W."/>
            <person name="Cichocki N."/>
            <person name="Veneault-Fourrey C."/>
            <person name="LaButti K."/>
            <person name="Lindquist E.A."/>
            <person name="Lipzen A."/>
            <person name="Lundell T."/>
            <person name="Morin E."/>
            <person name="Murat C."/>
            <person name="Sun H."/>
            <person name="Tunlid A."/>
            <person name="Henrissat B."/>
            <person name="Grigoriev I.V."/>
            <person name="Hibbett D.S."/>
            <person name="Martin F."/>
            <person name="Nordberg H.P."/>
            <person name="Cantor M.N."/>
            <person name="Hua S.X."/>
        </authorList>
    </citation>
    <scope>NUCLEOTIDE SEQUENCE [LARGE SCALE GENOMIC DNA]</scope>
    <source>
        <strain evidence="3">h7</strain>
    </source>
</reference>
<gene>
    <name evidence="2" type="ORF">M413DRAFT_12732</name>
</gene>
<reference evidence="3" key="2">
    <citation type="submission" date="2015-01" db="EMBL/GenBank/DDBJ databases">
        <title>Evolutionary Origins and Diversification of the Mycorrhizal Mutualists.</title>
        <authorList>
            <consortium name="DOE Joint Genome Institute"/>
            <consortium name="Mycorrhizal Genomics Consortium"/>
            <person name="Kohler A."/>
            <person name="Kuo A."/>
            <person name="Nagy L.G."/>
            <person name="Floudas D."/>
            <person name="Copeland A."/>
            <person name="Barry K.W."/>
            <person name="Cichocki N."/>
            <person name="Veneault-Fourrey C."/>
            <person name="LaButti K."/>
            <person name="Lindquist E.A."/>
            <person name="Lipzen A."/>
            <person name="Lundell T."/>
            <person name="Morin E."/>
            <person name="Murat C."/>
            <person name="Riley R."/>
            <person name="Ohm R."/>
            <person name="Sun H."/>
            <person name="Tunlid A."/>
            <person name="Henrissat B."/>
            <person name="Grigoriev I.V."/>
            <person name="Hibbett D.S."/>
            <person name="Martin F."/>
        </authorList>
    </citation>
    <scope>NUCLEOTIDE SEQUENCE [LARGE SCALE GENOMIC DNA]</scope>
    <source>
        <strain evidence="3">h7</strain>
    </source>
</reference>
<dbReference type="HOGENOM" id="CLU_049745_0_0_1"/>
<dbReference type="EMBL" id="KN831790">
    <property type="protein sequence ID" value="KIM38526.1"/>
    <property type="molecule type" value="Genomic_DNA"/>
</dbReference>